<keyword evidence="1" id="KW-0472">Membrane</keyword>
<dbReference type="Proteomes" id="UP000701999">
    <property type="component" value="Unassembled WGS sequence"/>
</dbReference>
<keyword evidence="3" id="KW-1185">Reference proteome</keyword>
<dbReference type="EMBL" id="JACVKN010000001">
    <property type="protein sequence ID" value="MBK2064252.1"/>
    <property type="molecule type" value="Genomic_DNA"/>
</dbReference>
<sequence length="101" mass="11321">MLSQVNKVKAVFKSRNSYNDTYVSELISSIHRADIKAAILSILWAAGPVTIIVITLGYYLSNGQKVPLVTVAYFSFYVFFVGLVGFISKIVFDSIKHRNKE</sequence>
<dbReference type="AlphaFoldDB" id="A0A9Q2QC47"/>
<keyword evidence="1" id="KW-1133">Transmembrane helix</keyword>
<organism evidence="2 3">
    <name type="scientific">Francisella noatunensis</name>
    <dbReference type="NCBI Taxonomy" id="657445"/>
    <lineage>
        <taxon>Bacteria</taxon>
        <taxon>Pseudomonadati</taxon>
        <taxon>Pseudomonadota</taxon>
        <taxon>Gammaproteobacteria</taxon>
        <taxon>Thiotrichales</taxon>
        <taxon>Francisellaceae</taxon>
        <taxon>Francisella</taxon>
    </lineage>
</organism>
<evidence type="ECO:0000256" key="1">
    <source>
        <dbReference type="SAM" id="Phobius"/>
    </source>
</evidence>
<keyword evidence="1" id="KW-0812">Transmembrane</keyword>
<name>A0A9Q2QC47_9GAMM</name>
<gene>
    <name evidence="2" type="ORF">IB647_00020</name>
</gene>
<reference evidence="2 3" key="1">
    <citation type="submission" date="2020-09" db="EMBL/GenBank/DDBJ databases">
        <title>Development of specific Francisella tularensis PCR assay based on in-depth characterization of family Francisellaceae.</title>
        <authorList>
            <person name="Ohrman C."/>
            <person name="Sahl J."/>
            <person name="Sjodin A."/>
            <person name="Uneklint I."/>
            <person name="Ballard R."/>
            <person name="Karlsson L."/>
            <person name="Mcdonough R."/>
            <person name="Sundell D."/>
            <person name="Soria K."/>
            <person name="Brindeflk B."/>
            <person name="Vallesi A."/>
            <person name="Ramirez-Paredes J.G."/>
            <person name="Colquhoun D."/>
            <person name="Myrtennas K."/>
            <person name="Birdsell D."/>
            <person name="Johansson A."/>
            <person name="Wagner D."/>
            <person name="Forsman M."/>
        </authorList>
    </citation>
    <scope>NUCLEOTIDE SEQUENCE [LARGE SCALE GENOMIC DNA]</scope>
    <source>
        <strain evidence="2 3">FSC1140</strain>
    </source>
</reference>
<proteinExistence type="predicted"/>
<evidence type="ECO:0000313" key="3">
    <source>
        <dbReference type="Proteomes" id="UP000701999"/>
    </source>
</evidence>
<dbReference type="RefSeq" id="WP_192189614.1">
    <property type="nucleotide sequence ID" value="NZ_JACVKM010000033.1"/>
</dbReference>
<feature type="transmembrane region" description="Helical" evidence="1">
    <location>
        <begin position="37"/>
        <end position="60"/>
    </location>
</feature>
<comment type="caution">
    <text evidence="2">The sequence shown here is derived from an EMBL/GenBank/DDBJ whole genome shotgun (WGS) entry which is preliminary data.</text>
</comment>
<accession>A0A9Q2QC47</accession>
<evidence type="ECO:0000313" key="2">
    <source>
        <dbReference type="EMBL" id="MBK2064252.1"/>
    </source>
</evidence>
<protein>
    <submittedName>
        <fullName evidence="2">Uncharacterized protein</fullName>
    </submittedName>
</protein>
<feature type="transmembrane region" description="Helical" evidence="1">
    <location>
        <begin position="72"/>
        <end position="92"/>
    </location>
</feature>